<organism evidence="2 3">
    <name type="scientific">Phytophthora oleae</name>
    <dbReference type="NCBI Taxonomy" id="2107226"/>
    <lineage>
        <taxon>Eukaryota</taxon>
        <taxon>Sar</taxon>
        <taxon>Stramenopiles</taxon>
        <taxon>Oomycota</taxon>
        <taxon>Peronosporomycetes</taxon>
        <taxon>Peronosporales</taxon>
        <taxon>Peronosporaceae</taxon>
        <taxon>Phytophthora</taxon>
    </lineage>
</organism>
<accession>A0ABD3G8I6</accession>
<feature type="chain" id="PRO_5044844917" description="RxLR effector protein" evidence="1">
    <location>
        <begin position="27"/>
        <end position="80"/>
    </location>
</feature>
<feature type="signal peptide" evidence="1">
    <location>
        <begin position="1"/>
        <end position="26"/>
    </location>
</feature>
<protein>
    <recommendedName>
        <fullName evidence="4">RxLR effector protein</fullName>
    </recommendedName>
</protein>
<name>A0ABD3G8I6_9STRA</name>
<dbReference type="Proteomes" id="UP001632037">
    <property type="component" value="Unassembled WGS sequence"/>
</dbReference>
<dbReference type="EMBL" id="JBIMZQ010000001">
    <property type="protein sequence ID" value="KAL3674926.1"/>
    <property type="molecule type" value="Genomic_DNA"/>
</dbReference>
<evidence type="ECO:0008006" key="4">
    <source>
        <dbReference type="Google" id="ProtNLM"/>
    </source>
</evidence>
<comment type="caution">
    <text evidence="2">The sequence shown here is derived from an EMBL/GenBank/DDBJ whole genome shotgun (WGS) entry which is preliminary data.</text>
</comment>
<evidence type="ECO:0000313" key="2">
    <source>
        <dbReference type="EMBL" id="KAL3674926.1"/>
    </source>
</evidence>
<evidence type="ECO:0000256" key="1">
    <source>
        <dbReference type="SAM" id="SignalP"/>
    </source>
</evidence>
<gene>
    <name evidence="2" type="ORF">V7S43_000852</name>
</gene>
<evidence type="ECO:0000313" key="3">
    <source>
        <dbReference type="Proteomes" id="UP001632037"/>
    </source>
</evidence>
<sequence length="80" mass="8903">MLKSWLSAVCYTILSLAVFNSGFTAADEWDTKVNEIMANFTNVDIVGQMTQIAGYGLINSTYQLDEEAVRGFAKYHVGSW</sequence>
<reference evidence="2 3" key="1">
    <citation type="submission" date="2024-09" db="EMBL/GenBank/DDBJ databases">
        <title>Genome sequencing and assembly of Phytophthora oleae, isolate VK10A, causative agent of rot of olive drupes.</title>
        <authorList>
            <person name="Conti Taguali S."/>
            <person name="Riolo M."/>
            <person name="La Spada F."/>
            <person name="Cacciola S.O."/>
            <person name="Dionisio G."/>
        </authorList>
    </citation>
    <scope>NUCLEOTIDE SEQUENCE [LARGE SCALE GENOMIC DNA]</scope>
    <source>
        <strain evidence="2 3">VK10A</strain>
    </source>
</reference>
<dbReference type="AlphaFoldDB" id="A0ABD3G8I6"/>
<keyword evidence="3" id="KW-1185">Reference proteome</keyword>
<proteinExistence type="predicted"/>
<keyword evidence="1" id="KW-0732">Signal</keyword>